<feature type="compositionally biased region" description="Basic and acidic residues" evidence="1">
    <location>
        <begin position="35"/>
        <end position="47"/>
    </location>
</feature>
<feature type="non-terminal residue" evidence="2">
    <location>
        <position position="1"/>
    </location>
</feature>
<evidence type="ECO:0000256" key="1">
    <source>
        <dbReference type="SAM" id="MobiDB-lite"/>
    </source>
</evidence>
<name>A0ABQ0KU07_MYCCL</name>
<evidence type="ECO:0000313" key="2">
    <source>
        <dbReference type="EMBL" id="GAT42365.1"/>
    </source>
</evidence>
<organism evidence="2 3">
    <name type="scientific">Mycena chlorophos</name>
    <name type="common">Agaric fungus</name>
    <name type="synonym">Agaricus chlorophos</name>
    <dbReference type="NCBI Taxonomy" id="658473"/>
    <lineage>
        <taxon>Eukaryota</taxon>
        <taxon>Fungi</taxon>
        <taxon>Dikarya</taxon>
        <taxon>Basidiomycota</taxon>
        <taxon>Agaricomycotina</taxon>
        <taxon>Agaricomycetes</taxon>
        <taxon>Agaricomycetidae</taxon>
        <taxon>Agaricales</taxon>
        <taxon>Marasmiineae</taxon>
        <taxon>Mycenaceae</taxon>
        <taxon>Mycena</taxon>
    </lineage>
</organism>
<reference evidence="2" key="1">
    <citation type="submission" date="2014-09" db="EMBL/GenBank/DDBJ databases">
        <title>Genome sequence of the luminous mushroom Mycena chlorophos for searching fungal bioluminescence genes.</title>
        <authorList>
            <person name="Tanaka Y."/>
            <person name="Kasuga D."/>
            <person name="Oba Y."/>
            <person name="Hase S."/>
            <person name="Sato K."/>
            <person name="Oba Y."/>
            <person name="Sakakibara Y."/>
        </authorList>
    </citation>
    <scope>NUCLEOTIDE SEQUENCE</scope>
</reference>
<sequence length="184" mass="20521">QWCQVDRDLPNALCSRPYRAHTLLLILSTCEADEDPRGSRRDDDTRRISHSRSARGFPPNHHDAKVCGHPPRPPDATRRRHRLSIRLPILSLLFLRFMFYTGWPQTALRKGRHSDSRVGSIRWYSRAACNPGTDCESIPVPKEYFDEAAGTASIAFAILKATKSPSGPGGSGTRLAASQFADII</sequence>
<proteinExistence type="predicted"/>
<keyword evidence="3" id="KW-1185">Reference proteome</keyword>
<accession>A0ABQ0KU07</accession>
<gene>
    <name evidence="2" type="ORF">MCHLO_00080</name>
</gene>
<dbReference type="Proteomes" id="UP000815677">
    <property type="component" value="Unassembled WGS sequence"/>
</dbReference>
<protein>
    <submittedName>
        <fullName evidence="2">Uncharacterized protein</fullName>
    </submittedName>
</protein>
<feature type="region of interest" description="Disordered" evidence="1">
    <location>
        <begin position="33"/>
        <end position="78"/>
    </location>
</feature>
<dbReference type="EMBL" id="DF837813">
    <property type="protein sequence ID" value="GAT42365.1"/>
    <property type="molecule type" value="Genomic_DNA"/>
</dbReference>
<evidence type="ECO:0000313" key="3">
    <source>
        <dbReference type="Proteomes" id="UP000815677"/>
    </source>
</evidence>